<feature type="chain" id="PRO_5008649188" description="S1 motif domain-containing protein" evidence="2">
    <location>
        <begin position="27"/>
        <end position="565"/>
    </location>
</feature>
<evidence type="ECO:0008006" key="5">
    <source>
        <dbReference type="Google" id="ProtNLM"/>
    </source>
</evidence>
<dbReference type="EMBL" id="MASJ01000001">
    <property type="protein sequence ID" value="OCS88427.1"/>
    <property type="molecule type" value="Genomic_DNA"/>
</dbReference>
<reference evidence="3 4" key="1">
    <citation type="submission" date="2016-07" db="EMBL/GenBank/DDBJ databases">
        <title>Caryophanon tenue genome sequencing.</title>
        <authorList>
            <person name="Verma A."/>
            <person name="Pal Y."/>
            <person name="Krishnamurthi S."/>
        </authorList>
    </citation>
    <scope>NUCLEOTIDE SEQUENCE [LARGE SCALE GENOMIC DNA]</scope>
    <source>
        <strain evidence="3 4">DSM 14152</strain>
    </source>
</reference>
<dbReference type="STRING" id="33978.A6M13_00855"/>
<dbReference type="RefSeq" id="WP_066542222.1">
    <property type="nucleotide sequence ID" value="NZ_MASJ01000001.1"/>
</dbReference>
<proteinExistence type="predicted"/>
<evidence type="ECO:0000313" key="3">
    <source>
        <dbReference type="EMBL" id="OCS88427.1"/>
    </source>
</evidence>
<evidence type="ECO:0000256" key="1">
    <source>
        <dbReference type="SAM" id="MobiDB-lite"/>
    </source>
</evidence>
<dbReference type="AlphaFoldDB" id="A0A1C0YML8"/>
<feature type="compositionally biased region" description="Polar residues" evidence="1">
    <location>
        <begin position="122"/>
        <end position="132"/>
    </location>
</feature>
<dbReference type="Proteomes" id="UP000093199">
    <property type="component" value="Unassembled WGS sequence"/>
</dbReference>
<keyword evidence="2" id="KW-0732">Signal</keyword>
<comment type="caution">
    <text evidence="3">The sequence shown here is derived from an EMBL/GenBank/DDBJ whole genome shotgun (WGS) entry which is preliminary data.</text>
</comment>
<feature type="region of interest" description="Disordered" evidence="1">
    <location>
        <begin position="110"/>
        <end position="132"/>
    </location>
</feature>
<name>A0A1C0YML8_9BACL</name>
<evidence type="ECO:0000256" key="2">
    <source>
        <dbReference type="SAM" id="SignalP"/>
    </source>
</evidence>
<evidence type="ECO:0000313" key="4">
    <source>
        <dbReference type="Proteomes" id="UP000093199"/>
    </source>
</evidence>
<keyword evidence="4" id="KW-1185">Reference proteome</keyword>
<sequence>MNNKYVYGLLLVLLCFLAMPFSTASAATFDGEFVEAVYQDVLDDKQNVIGEELHKIILRKNGHEREFFMNDLANMYINNTQTTIAGFKPGMPVIAKITLARVTELRGTSVDNSGETHEFEEGNTSTEGQIPANSRSVSGIVTEIDPYGMFVTVKPDNKQETQYYLNRDTQYFKANNQTTLAGLFVGDRVQIRLSSSTSSTVSQLRMSDEGKKVAGIYKGTLQLFASTTNRMTIRGEQQFANWDFQATNARKLKAYKTTSRTTYYVGGMKVSKNQLRNYRGSDVYYVTTNMFGQETVEKVIVLSMRERTYTGIIEQVSTAYKYMRLNTLNYLYYHDGSILVRNGRLIEPTSLVAQGQAFAVTQPQGNTEVANMIYMTTNGFTSASLADHDVYYAALDWVDGYGVELYDVLKLDSNNWRYIGTELEDGFLPLAYTNTTAAHENANGTNLNVDVETELELYLGEYAYFYVQDGVIEAIYFPDSTEAGIVMTGNVSNVKANQPTELTIQSASEWVNGNWETVDATLSLNTDTALIVKDGRVVTMRDIAKNDHVYVLTNMNGEAQLIFVN</sequence>
<accession>A0A1C0YML8</accession>
<dbReference type="OrthoDB" id="1703838at2"/>
<organism evidence="3 4">
    <name type="scientific">Caryophanon tenue</name>
    <dbReference type="NCBI Taxonomy" id="33978"/>
    <lineage>
        <taxon>Bacteria</taxon>
        <taxon>Bacillati</taxon>
        <taxon>Bacillota</taxon>
        <taxon>Bacilli</taxon>
        <taxon>Bacillales</taxon>
        <taxon>Caryophanaceae</taxon>
        <taxon>Caryophanon</taxon>
    </lineage>
</organism>
<gene>
    <name evidence="3" type="ORF">A6M13_00855</name>
</gene>
<protein>
    <recommendedName>
        <fullName evidence="5">S1 motif domain-containing protein</fullName>
    </recommendedName>
</protein>
<feature type="signal peptide" evidence="2">
    <location>
        <begin position="1"/>
        <end position="26"/>
    </location>
</feature>